<dbReference type="Pfam" id="PF08755">
    <property type="entry name" value="YccV-like"/>
    <property type="match status" value="1"/>
</dbReference>
<dbReference type="InterPro" id="IPR011722">
    <property type="entry name" value="Hemimethylated_DNA-bd_dom"/>
</dbReference>
<dbReference type="Gene3D" id="2.30.30.390">
    <property type="entry name" value="Hemimethylated DNA-binding domain"/>
    <property type="match status" value="1"/>
</dbReference>
<proteinExistence type="predicted"/>
<dbReference type="PANTHER" id="PTHR48439">
    <property type="entry name" value="HEMIMETHYLATED DNA-BINDING DOMAIN-CONTAINING PROTEIN"/>
    <property type="match status" value="1"/>
</dbReference>
<reference evidence="3 4" key="1">
    <citation type="submission" date="2020-02" db="EMBL/GenBank/DDBJ databases">
        <authorList>
            <person name="Hogendoorn C."/>
        </authorList>
    </citation>
    <scope>NUCLEOTIDE SEQUENCE [LARGE SCALE GENOMIC DNA]</scope>
    <source>
        <strain evidence="3">METHB21</strain>
    </source>
</reference>
<dbReference type="PANTHER" id="PTHR48439:SF1">
    <property type="entry name" value="HEMIMETHYLATED DNA-BINDING DOMAIN-CONTAINING PROTEIN"/>
    <property type="match status" value="1"/>
</dbReference>
<evidence type="ECO:0000259" key="2">
    <source>
        <dbReference type="SMART" id="SM00992"/>
    </source>
</evidence>
<dbReference type="InterPro" id="IPR053189">
    <property type="entry name" value="Clp_protease_adapter_ClpF"/>
</dbReference>
<dbReference type="SMART" id="SM00992">
    <property type="entry name" value="YccV-like"/>
    <property type="match status" value="1"/>
</dbReference>
<sequence length="103" mass="12379">MQKANFFIGQIIYHKLFDYRGVIFDADFQFLGSQDWYDKIARSRPSKNQPWYHVLVDNATHHTYIAESNLEPSKIITPINHPWIDRYFEQLEDGVYQLKTRKN</sequence>
<comment type="caution">
    <text evidence="3">The sequence shown here is derived from an EMBL/GenBank/DDBJ whole genome shotgun (WGS) entry which is preliminary data.</text>
</comment>
<evidence type="ECO:0000313" key="3">
    <source>
        <dbReference type="EMBL" id="CAA9892126.1"/>
    </source>
</evidence>
<name>A0A8S0X9C9_9GAMM</name>
<dbReference type="InterPro" id="IPR036623">
    <property type="entry name" value="Hemimethylated_DNA-bd_sf"/>
</dbReference>
<accession>A0A8S0X9C9</accession>
<organism evidence="3 4">
    <name type="scientific">Candidatus Methylobacter favarea</name>
    <dbReference type="NCBI Taxonomy" id="2707345"/>
    <lineage>
        <taxon>Bacteria</taxon>
        <taxon>Pseudomonadati</taxon>
        <taxon>Pseudomonadota</taxon>
        <taxon>Gammaproteobacteria</taxon>
        <taxon>Methylococcales</taxon>
        <taxon>Methylococcaceae</taxon>
        <taxon>Methylobacter</taxon>
    </lineage>
</organism>
<dbReference type="RefSeq" id="WP_174626925.1">
    <property type="nucleotide sequence ID" value="NZ_CADCXN010000091.1"/>
</dbReference>
<evidence type="ECO:0000256" key="1">
    <source>
        <dbReference type="NCBIfam" id="TIGR02097"/>
    </source>
</evidence>
<dbReference type="Proteomes" id="UP000494216">
    <property type="component" value="Unassembled WGS sequence"/>
</dbReference>
<dbReference type="SUPFAM" id="SSF141255">
    <property type="entry name" value="YccV-like"/>
    <property type="match status" value="1"/>
</dbReference>
<dbReference type="NCBIfam" id="TIGR02097">
    <property type="entry name" value="yccV"/>
    <property type="match status" value="1"/>
</dbReference>
<keyword evidence="4" id="KW-1185">Reference proteome</keyword>
<keyword evidence="3" id="KW-0346">Stress response</keyword>
<dbReference type="AlphaFoldDB" id="A0A8S0X9C9"/>
<dbReference type="EMBL" id="CADCXN010000091">
    <property type="protein sequence ID" value="CAA9892126.1"/>
    <property type="molecule type" value="Genomic_DNA"/>
</dbReference>
<feature type="domain" description="Hemimethylated DNA-binding" evidence="2">
    <location>
        <begin position="3"/>
        <end position="99"/>
    </location>
</feature>
<protein>
    <recommendedName>
        <fullName evidence="1">Heat shock protein HspQ</fullName>
    </recommendedName>
</protein>
<evidence type="ECO:0000313" key="4">
    <source>
        <dbReference type="Proteomes" id="UP000494216"/>
    </source>
</evidence>
<dbReference type="GO" id="GO:0003677">
    <property type="term" value="F:DNA binding"/>
    <property type="evidence" value="ECO:0007669"/>
    <property type="project" value="UniProtKB-UniRule"/>
</dbReference>
<gene>
    <name evidence="3" type="primary">hspQ</name>
    <name evidence="3" type="ORF">METHB2_60018</name>
</gene>